<dbReference type="GO" id="GO:0004751">
    <property type="term" value="F:ribose-5-phosphate isomerase activity"/>
    <property type="evidence" value="ECO:0007669"/>
    <property type="project" value="UniProtKB-EC"/>
</dbReference>
<dbReference type="SUPFAM" id="SSF89623">
    <property type="entry name" value="Ribose/Galactose isomerase RpiB/AlsB"/>
    <property type="match status" value="1"/>
</dbReference>
<dbReference type="PANTHER" id="PTHR30345">
    <property type="entry name" value="RIBOSE-5-PHOSPHATE ISOMERASE B"/>
    <property type="match status" value="1"/>
</dbReference>
<feature type="active site" description="Proton acceptor" evidence="3">
    <location>
        <position position="92"/>
    </location>
</feature>
<feature type="binding site" evidence="4">
    <location>
        <position position="163"/>
    </location>
    <ligand>
        <name>D-ribulose 5-phosphate</name>
        <dbReference type="ChEBI" id="CHEBI:58121"/>
    </ligand>
</feature>
<feature type="binding site" evidence="4">
    <location>
        <begin position="93"/>
        <end position="97"/>
    </location>
    <ligand>
        <name>D-ribulose 5-phosphate</name>
        <dbReference type="ChEBI" id="CHEBI:58121"/>
    </ligand>
</feature>
<dbReference type="InterPro" id="IPR003500">
    <property type="entry name" value="RpiB_LacA_LacB"/>
</dbReference>
<reference evidence="5 6" key="1">
    <citation type="submission" date="2007-04" db="EMBL/GenBank/DDBJ databases">
        <authorList>
            <person name="Fulton L."/>
            <person name="Clifton S."/>
            <person name="Fulton B."/>
            <person name="Xu J."/>
            <person name="Minx P."/>
            <person name="Pepin K.H."/>
            <person name="Johnson M."/>
            <person name="Thiruvilangam P."/>
            <person name="Bhonagiri V."/>
            <person name="Nash W.E."/>
            <person name="Mardis E.R."/>
            <person name="Wilson R.K."/>
        </authorList>
    </citation>
    <scope>NUCLEOTIDE SEQUENCE [LARGE SCALE GENOMIC DNA]</scope>
    <source>
        <strain evidence="5 6">ATCC 29149</strain>
    </source>
</reference>
<feature type="binding site" evidence="4">
    <location>
        <position position="126"/>
    </location>
    <ligand>
        <name>D-ribulose 5-phosphate</name>
        <dbReference type="ChEBI" id="CHEBI:58121"/>
    </ligand>
</feature>
<dbReference type="PANTHER" id="PTHR30345:SF0">
    <property type="entry name" value="DNA DAMAGE-REPAIR_TOLERATION PROTEIN DRT102"/>
    <property type="match status" value="1"/>
</dbReference>
<evidence type="ECO:0000256" key="4">
    <source>
        <dbReference type="PIRSR" id="PIRSR005384-2"/>
    </source>
</evidence>
<comment type="caution">
    <text evidence="5">The sequence shown here is derived from an EMBL/GenBank/DDBJ whole genome shotgun (WGS) entry which is preliminary data.</text>
</comment>
<proteinExistence type="inferred from homology"/>
<feature type="binding site" evidence="4">
    <location>
        <begin position="35"/>
        <end position="36"/>
    </location>
    <ligand>
        <name>D-ribulose 5-phosphate</name>
        <dbReference type="ChEBI" id="CHEBI:58121"/>
    </ligand>
</feature>
<dbReference type="EC" id="5.3.1.6" evidence="5"/>
<comment type="similarity">
    <text evidence="1">Belongs to the LacAB/RpiB family.</text>
</comment>
<feature type="active site" description="Proton donor" evidence="3">
    <location>
        <position position="125"/>
    </location>
</feature>
<evidence type="ECO:0000256" key="3">
    <source>
        <dbReference type="PIRSR" id="PIRSR005384-1"/>
    </source>
</evidence>
<organism evidence="5 6">
    <name type="scientific">Mediterraneibacter gnavus (strain ATCC 29149 / DSM 114966 / JCM 6515 / VPI C7-9)</name>
    <name type="common">Ruminococcus gnavus</name>
    <dbReference type="NCBI Taxonomy" id="411470"/>
    <lineage>
        <taxon>Bacteria</taxon>
        <taxon>Bacillati</taxon>
        <taxon>Bacillota</taxon>
        <taxon>Clostridia</taxon>
        <taxon>Lachnospirales</taxon>
        <taxon>Lachnospiraceae</taxon>
        <taxon>Mediterraneibacter</taxon>
    </lineage>
</organism>
<evidence type="ECO:0000256" key="2">
    <source>
        <dbReference type="ARBA" id="ARBA00023235"/>
    </source>
</evidence>
<dbReference type="eggNOG" id="COG0698">
    <property type="taxonomic scope" value="Bacteria"/>
</dbReference>
<keyword evidence="2 5" id="KW-0413">Isomerase</keyword>
<sequence length="173" mass="19445">MWMLDNYLWILDNRRELEKERDTRREIMRIGIGNDHSALELKAEIIEFLKEKGHEVVDFGTDSSESCDYPKYGEAVGRAVVAKEVDCGILICGTGLGISLAANKVKGVRAAVCSEPFTAKMSRAHNNCNVLAFGARVVGAELAKMIVDVWLNTEFEGGRHQRRVDMIMEIEER</sequence>
<name>A7B230_MEDG7</name>
<dbReference type="Gene3D" id="3.40.1400.10">
    <property type="entry name" value="Sugar-phosphate isomerase, RpiB/LacA/LacB"/>
    <property type="match status" value="1"/>
</dbReference>
<accession>A7B230</accession>
<dbReference type="NCBIfam" id="NF004051">
    <property type="entry name" value="PRK05571.1"/>
    <property type="match status" value="1"/>
</dbReference>
<evidence type="ECO:0000313" key="5">
    <source>
        <dbReference type="EMBL" id="EDN78301.1"/>
    </source>
</evidence>
<dbReference type="NCBIfam" id="TIGR01120">
    <property type="entry name" value="rpiB"/>
    <property type="match status" value="1"/>
</dbReference>
<dbReference type="InterPro" id="IPR004785">
    <property type="entry name" value="RpiB"/>
</dbReference>
<gene>
    <name evidence="5" type="primary">rpiB</name>
    <name evidence="5" type="ORF">RUMGNA_01605</name>
</gene>
<feature type="binding site" evidence="4">
    <location>
        <position position="136"/>
    </location>
    <ligand>
        <name>D-ribulose 5-phosphate</name>
        <dbReference type="ChEBI" id="CHEBI:58121"/>
    </ligand>
</feature>
<dbReference type="AlphaFoldDB" id="A7B230"/>
<dbReference type="Proteomes" id="UP000004410">
    <property type="component" value="Unassembled WGS sequence"/>
</dbReference>
<protein>
    <submittedName>
        <fullName evidence="5">Ribose-5-phosphate isomerase B</fullName>
        <ecNumber evidence="5">5.3.1.6</ecNumber>
    </submittedName>
</protein>
<dbReference type="EMBL" id="AAYG02000011">
    <property type="protein sequence ID" value="EDN78301.1"/>
    <property type="molecule type" value="Genomic_DNA"/>
</dbReference>
<reference evidence="5 6" key="2">
    <citation type="submission" date="2007-06" db="EMBL/GenBank/DDBJ databases">
        <title>Draft genome sequence of Ruminococcus gnavus (ATCC 29149).</title>
        <authorList>
            <person name="Sudarsanam P."/>
            <person name="Ley R."/>
            <person name="Guruge J."/>
            <person name="Turnbaugh P.J."/>
            <person name="Mahowald M."/>
            <person name="Liep D."/>
            <person name="Gordon J."/>
        </authorList>
    </citation>
    <scope>NUCLEOTIDE SEQUENCE [LARGE SCALE GENOMIC DNA]</scope>
    <source>
        <strain evidence="5 6">ATCC 29149</strain>
    </source>
</reference>
<dbReference type="PIRSF" id="PIRSF005384">
    <property type="entry name" value="RpiB_LacA_B"/>
    <property type="match status" value="1"/>
</dbReference>
<dbReference type="Pfam" id="PF02502">
    <property type="entry name" value="LacAB_rpiB"/>
    <property type="match status" value="1"/>
</dbReference>
<dbReference type="NCBIfam" id="TIGR00689">
    <property type="entry name" value="rpiB_lacA_lacB"/>
    <property type="match status" value="1"/>
</dbReference>
<dbReference type="InterPro" id="IPR036569">
    <property type="entry name" value="RpiB_LacA_LacB_sf"/>
</dbReference>
<dbReference type="GO" id="GO:0019316">
    <property type="term" value="P:D-allose catabolic process"/>
    <property type="evidence" value="ECO:0007669"/>
    <property type="project" value="TreeGrafter"/>
</dbReference>
<evidence type="ECO:0000313" key="6">
    <source>
        <dbReference type="Proteomes" id="UP000004410"/>
    </source>
</evidence>
<evidence type="ECO:0000256" key="1">
    <source>
        <dbReference type="ARBA" id="ARBA00008754"/>
    </source>
</evidence>
<feature type="binding site" evidence="4">
    <location>
        <position position="159"/>
    </location>
    <ligand>
        <name>D-ribulose 5-phosphate</name>
        <dbReference type="ChEBI" id="CHEBI:58121"/>
    </ligand>
</feature>
<dbReference type="GO" id="GO:0009052">
    <property type="term" value="P:pentose-phosphate shunt, non-oxidative branch"/>
    <property type="evidence" value="ECO:0007669"/>
    <property type="project" value="TreeGrafter"/>
</dbReference>
<dbReference type="PaxDb" id="411470-RUMGNA_01605"/>